<name>A0ABU0SM11_9ACTN</name>
<keyword evidence="2" id="KW-1133">Transmembrane helix</keyword>
<evidence type="ECO:0000256" key="1">
    <source>
        <dbReference type="SAM" id="MobiDB-lite"/>
    </source>
</evidence>
<feature type="transmembrane region" description="Helical" evidence="2">
    <location>
        <begin position="39"/>
        <end position="57"/>
    </location>
</feature>
<evidence type="ECO:0000313" key="4">
    <source>
        <dbReference type="Proteomes" id="UP001230328"/>
    </source>
</evidence>
<accession>A0ABU0SM11</accession>
<reference evidence="3 4" key="1">
    <citation type="submission" date="2023-07" db="EMBL/GenBank/DDBJ databases">
        <title>Comparative genomics of wheat-associated soil bacteria to identify genetic determinants of phenazine resistance.</title>
        <authorList>
            <person name="Mouncey N."/>
        </authorList>
    </citation>
    <scope>NUCLEOTIDE SEQUENCE [LARGE SCALE GENOMIC DNA]</scope>
    <source>
        <strain evidence="3 4">V2I4</strain>
    </source>
</reference>
<gene>
    <name evidence="3" type="ORF">QF035_002184</name>
</gene>
<protein>
    <submittedName>
        <fullName evidence="3">Low affinity Fe/Cu permease</fullName>
    </submittedName>
</protein>
<organism evidence="3 4">
    <name type="scientific">Streptomyces umbrinus</name>
    <dbReference type="NCBI Taxonomy" id="67370"/>
    <lineage>
        <taxon>Bacteria</taxon>
        <taxon>Bacillati</taxon>
        <taxon>Actinomycetota</taxon>
        <taxon>Actinomycetes</taxon>
        <taxon>Kitasatosporales</taxon>
        <taxon>Streptomycetaceae</taxon>
        <taxon>Streptomyces</taxon>
        <taxon>Streptomyces phaeochromogenes group</taxon>
    </lineage>
</organism>
<evidence type="ECO:0000313" key="3">
    <source>
        <dbReference type="EMBL" id="MDQ1024602.1"/>
    </source>
</evidence>
<feature type="region of interest" description="Disordered" evidence="1">
    <location>
        <begin position="1"/>
        <end position="22"/>
    </location>
</feature>
<keyword evidence="4" id="KW-1185">Reference proteome</keyword>
<sequence>MRTAGDRMAPQHPAHRDGDRPGRFTRLAEHASNFTSSPGFFGVCLVLVAGAITAHALKLPTQWLLVVGEAMSAVSLLLLALLKNSERRAEHAIQRKLDAIAAALLEIRREEPGAASEELRKAINMERQT</sequence>
<feature type="transmembrane region" description="Helical" evidence="2">
    <location>
        <begin position="63"/>
        <end position="82"/>
    </location>
</feature>
<evidence type="ECO:0000256" key="2">
    <source>
        <dbReference type="SAM" id="Phobius"/>
    </source>
</evidence>
<keyword evidence="2" id="KW-0812">Transmembrane</keyword>
<dbReference type="EMBL" id="JAUSZI010000002">
    <property type="protein sequence ID" value="MDQ1024602.1"/>
    <property type="molecule type" value="Genomic_DNA"/>
</dbReference>
<dbReference type="Proteomes" id="UP001230328">
    <property type="component" value="Unassembled WGS sequence"/>
</dbReference>
<dbReference type="InterPro" id="IPR007251">
    <property type="entry name" value="Iron_permease_Fet4"/>
</dbReference>
<dbReference type="Pfam" id="PF04120">
    <property type="entry name" value="Iron_permease"/>
    <property type="match status" value="1"/>
</dbReference>
<proteinExistence type="predicted"/>
<comment type="caution">
    <text evidence="3">The sequence shown here is derived from an EMBL/GenBank/DDBJ whole genome shotgun (WGS) entry which is preliminary data.</text>
</comment>
<keyword evidence="2" id="KW-0472">Membrane</keyword>